<sequence length="399" mass="43173">MSMIAEHMSAIKQSAASVVSARAVDLRQQGKDVISLSAGEPDFATPQHVQLAGIRAIVEGKTKYPPIPGIMPLREAICRKLKRENDLDYAPTEVIAGNGAKQVIFNALAVTLDPGDEVIVPAPYFGCYVEETALCKGVAVVVETTAEDGFRLDPARLEAAITPRTKWLILNNPNNPSGAVLGIERLKEIAEVLRRHPQVWVLSDDIYEHLIYDGVVFHSILEVAPDLKDRTLVVNGFSKTFCMTGWRLGYGAGPLALIKNMTKYQSQSTSGACQVSQWAGVAGLDGDMGFAAKQRAIFQDRRDLVVGLLGAVPGLGVVRPEGAFYVYLSCRELIGKLTPKGDRLERDADVANYLLDEGVAVIPGEAFGLSPFFRISFATDTKTLEEACRRIAAACAKLA</sequence>
<keyword evidence="5 10" id="KW-0032">Aminotransferase</keyword>
<reference evidence="10" key="1">
    <citation type="submission" date="2016-04" db="EMBL/GenBank/DDBJ databases">
        <authorList>
            <person name="Evans L.H."/>
            <person name="Alamgir A."/>
            <person name="Owens N."/>
            <person name="Weber N.D."/>
            <person name="Virtaneva K."/>
            <person name="Barbian K."/>
            <person name="Babar A."/>
            <person name="Rosenke K."/>
        </authorList>
    </citation>
    <scope>NUCLEOTIDE SEQUENCE</scope>
    <source>
        <strain evidence="10">86</strain>
    </source>
</reference>
<comment type="subunit">
    <text evidence="3">Homodimer.</text>
</comment>
<dbReference type="EMBL" id="FLUO01000001">
    <property type="protein sequence ID" value="SBW02205.1"/>
    <property type="molecule type" value="Genomic_DNA"/>
</dbReference>
<comment type="cofactor">
    <cofactor evidence="1">
        <name>pyridoxal 5'-phosphate</name>
        <dbReference type="ChEBI" id="CHEBI:597326"/>
    </cofactor>
</comment>
<dbReference type="GO" id="GO:0030170">
    <property type="term" value="F:pyridoxal phosphate binding"/>
    <property type="evidence" value="ECO:0007669"/>
    <property type="project" value="InterPro"/>
</dbReference>
<dbReference type="PANTHER" id="PTHR46383">
    <property type="entry name" value="ASPARTATE AMINOTRANSFERASE"/>
    <property type="match status" value="1"/>
</dbReference>
<dbReference type="InterPro" id="IPR050596">
    <property type="entry name" value="AspAT/PAT-like"/>
</dbReference>
<evidence type="ECO:0000256" key="3">
    <source>
        <dbReference type="ARBA" id="ARBA00011738"/>
    </source>
</evidence>
<comment type="catalytic activity">
    <reaction evidence="8">
        <text>L-aspartate + 2-oxoglutarate = oxaloacetate + L-glutamate</text>
        <dbReference type="Rhea" id="RHEA:21824"/>
        <dbReference type="ChEBI" id="CHEBI:16452"/>
        <dbReference type="ChEBI" id="CHEBI:16810"/>
        <dbReference type="ChEBI" id="CHEBI:29985"/>
        <dbReference type="ChEBI" id="CHEBI:29991"/>
        <dbReference type="EC" id="2.6.1.1"/>
    </reaction>
</comment>
<organism evidence="10">
    <name type="scientific">uncultured Alphaproteobacteria bacterium</name>
    <dbReference type="NCBI Taxonomy" id="91750"/>
    <lineage>
        <taxon>Bacteria</taxon>
        <taxon>Pseudomonadati</taxon>
        <taxon>Pseudomonadota</taxon>
        <taxon>Alphaproteobacteria</taxon>
        <taxon>environmental samples</taxon>
    </lineage>
</organism>
<dbReference type="CDD" id="cd00609">
    <property type="entry name" value="AAT_like"/>
    <property type="match status" value="1"/>
</dbReference>
<dbReference type="SUPFAM" id="SSF53383">
    <property type="entry name" value="PLP-dependent transferases"/>
    <property type="match status" value="1"/>
</dbReference>
<accession>A0A212JSD2</accession>
<evidence type="ECO:0000256" key="2">
    <source>
        <dbReference type="ARBA" id="ARBA00007441"/>
    </source>
</evidence>
<dbReference type="PANTHER" id="PTHR46383:SF1">
    <property type="entry name" value="ASPARTATE AMINOTRANSFERASE"/>
    <property type="match status" value="1"/>
</dbReference>
<evidence type="ECO:0000256" key="6">
    <source>
        <dbReference type="ARBA" id="ARBA00022679"/>
    </source>
</evidence>
<dbReference type="Gene3D" id="3.40.640.10">
    <property type="entry name" value="Type I PLP-dependent aspartate aminotransferase-like (Major domain)"/>
    <property type="match status" value="1"/>
</dbReference>
<dbReference type="GO" id="GO:0006520">
    <property type="term" value="P:amino acid metabolic process"/>
    <property type="evidence" value="ECO:0007669"/>
    <property type="project" value="InterPro"/>
</dbReference>
<dbReference type="FunFam" id="3.40.640.10:FF:000033">
    <property type="entry name" value="Aspartate aminotransferase"/>
    <property type="match status" value="1"/>
</dbReference>
<dbReference type="EC" id="2.6.1.1" evidence="4"/>
<name>A0A212JSD2_9PROT</name>
<evidence type="ECO:0000256" key="7">
    <source>
        <dbReference type="ARBA" id="ARBA00022898"/>
    </source>
</evidence>
<gene>
    <name evidence="10" type="primary">aatA</name>
    <name evidence="10" type="ORF">KL86APRO_11553</name>
</gene>
<feature type="domain" description="Aminotransferase class I/classII large" evidence="9">
    <location>
        <begin position="31"/>
        <end position="391"/>
    </location>
</feature>
<dbReference type="Pfam" id="PF00155">
    <property type="entry name" value="Aminotran_1_2"/>
    <property type="match status" value="1"/>
</dbReference>
<dbReference type="AlphaFoldDB" id="A0A212JSD2"/>
<dbReference type="InterPro" id="IPR015424">
    <property type="entry name" value="PyrdxlP-dep_Trfase"/>
</dbReference>
<evidence type="ECO:0000256" key="5">
    <source>
        <dbReference type="ARBA" id="ARBA00022576"/>
    </source>
</evidence>
<dbReference type="GO" id="GO:0004069">
    <property type="term" value="F:L-aspartate:2-oxoglutarate aminotransferase activity"/>
    <property type="evidence" value="ECO:0007669"/>
    <property type="project" value="UniProtKB-EC"/>
</dbReference>
<evidence type="ECO:0000259" key="9">
    <source>
        <dbReference type="Pfam" id="PF00155"/>
    </source>
</evidence>
<evidence type="ECO:0000256" key="4">
    <source>
        <dbReference type="ARBA" id="ARBA00012753"/>
    </source>
</evidence>
<dbReference type="Gene3D" id="3.90.1150.10">
    <property type="entry name" value="Aspartate Aminotransferase, domain 1"/>
    <property type="match status" value="1"/>
</dbReference>
<dbReference type="InterPro" id="IPR015421">
    <property type="entry name" value="PyrdxlP-dep_Trfase_major"/>
</dbReference>
<protein>
    <recommendedName>
        <fullName evidence="4">aspartate transaminase</fullName>
        <ecNumber evidence="4">2.6.1.1</ecNumber>
    </recommendedName>
</protein>
<dbReference type="InterPro" id="IPR004839">
    <property type="entry name" value="Aminotransferase_I/II_large"/>
</dbReference>
<evidence type="ECO:0000313" key="10">
    <source>
        <dbReference type="EMBL" id="SBW02205.1"/>
    </source>
</evidence>
<keyword evidence="7" id="KW-0663">Pyridoxal phosphate</keyword>
<evidence type="ECO:0000256" key="1">
    <source>
        <dbReference type="ARBA" id="ARBA00001933"/>
    </source>
</evidence>
<keyword evidence="6 10" id="KW-0808">Transferase</keyword>
<comment type="similarity">
    <text evidence="2">Belongs to the class-I pyridoxal-phosphate-dependent aminotransferase family.</text>
</comment>
<dbReference type="InterPro" id="IPR015422">
    <property type="entry name" value="PyrdxlP-dep_Trfase_small"/>
</dbReference>
<evidence type="ECO:0000256" key="8">
    <source>
        <dbReference type="ARBA" id="ARBA00049185"/>
    </source>
</evidence>
<proteinExistence type="inferred from homology"/>